<protein>
    <submittedName>
        <fullName evidence="2">Putative TRAP-type uncharacterized transport system, periplasmic component protein</fullName>
    </submittedName>
</protein>
<dbReference type="eggNOG" id="COG2358">
    <property type="taxonomic scope" value="Bacteria"/>
</dbReference>
<reference evidence="2" key="1">
    <citation type="submission" date="2010-09" db="EMBL/GenBank/DDBJ databases">
        <title>Complete sequence of chromosome1 of Burkholderia sp. CCGE1003.</title>
        <authorList>
            <consortium name="US DOE Joint Genome Institute"/>
            <person name="Lucas S."/>
            <person name="Copeland A."/>
            <person name="Lapidus A."/>
            <person name="Cheng J.-F."/>
            <person name="Bruce D."/>
            <person name="Goodwin L."/>
            <person name="Pitluck S."/>
            <person name="Daligault H."/>
            <person name="Davenport K."/>
            <person name="Detter J.C."/>
            <person name="Han C."/>
            <person name="Tapia R."/>
            <person name="Land M."/>
            <person name="Hauser L."/>
            <person name="Jeffries C."/>
            <person name="Kyrpides N."/>
            <person name="Ivanova N."/>
            <person name="Ovchinnikova G."/>
            <person name="Martinez-Romero E."/>
            <person name="Rogel M.A."/>
            <person name="Auchtung J."/>
            <person name="Tiedje J.M."/>
            <person name="Woyke T."/>
        </authorList>
    </citation>
    <scope>NUCLEOTIDE SEQUENCE</scope>
    <source>
        <strain evidence="2">CCGE1003</strain>
    </source>
</reference>
<name>E1TBT5_BURSG</name>
<sequence>MRALCRWRSESRMARGLLARIALVVLSAILTTMLVFWLLRPAVPRSITISTGQPDSSLYWMGRQYAKVLARYGITLKVVTSDGSRQNLERLLDPAQQVDVALVQGGVAAEQQAAELMSLGSVTYVPLLVFHRGNVLTSLSQLSGKRIAIGREGSGTRELSLKLLAVNGVTPDADTTLLSTDGLEAATQLVNGDADAVILSGDSATRALMLRLYKVPGISLMDFADAPAYTRRFSYLDEIDLPPGILDLGRRIPPQTVHLIAPTVELVARKGLHPALSDLLIEAAQEVHGKSTIMQRAGQFPNSIARDFPISEEATRYYRSGKSYLYRKLPFWLACATDRALLLLVPLMVLIVPALRLIPALYRWRIRSRIYRFYGRLLAVERKALALGDDDDRYPLLAELVSLEQSLDRIRLPLAYADSLYILREHIVLVRTRLGVMIEGSLQG</sequence>
<feature type="transmembrane region" description="Helical" evidence="1">
    <location>
        <begin position="340"/>
        <end position="362"/>
    </location>
</feature>
<dbReference type="PANTHER" id="PTHR42941">
    <property type="entry name" value="SLL1037 PROTEIN"/>
    <property type="match status" value="1"/>
</dbReference>
<dbReference type="HOGENOM" id="CLU_030939_0_0_4"/>
<evidence type="ECO:0000313" key="2">
    <source>
        <dbReference type="EMBL" id="ADN58083.1"/>
    </source>
</evidence>
<dbReference type="PANTHER" id="PTHR42941:SF1">
    <property type="entry name" value="SLL1037 PROTEIN"/>
    <property type="match status" value="1"/>
</dbReference>
<dbReference type="EMBL" id="CP002217">
    <property type="protein sequence ID" value="ADN58083.1"/>
    <property type="molecule type" value="Genomic_DNA"/>
</dbReference>
<dbReference type="KEGG" id="bgf:BC1003_2124"/>
<keyword evidence="1" id="KW-1133">Transmembrane helix</keyword>
<keyword evidence="1" id="KW-0472">Membrane</keyword>
<gene>
    <name evidence="2" type="ordered locus">BC1003_2124</name>
</gene>
<dbReference type="Gene3D" id="3.40.190.10">
    <property type="entry name" value="Periplasmic binding protein-like II"/>
    <property type="match status" value="2"/>
</dbReference>
<dbReference type="OrthoDB" id="237270at2"/>
<dbReference type="AlphaFoldDB" id="E1TBT5"/>
<proteinExistence type="predicted"/>
<evidence type="ECO:0000256" key="1">
    <source>
        <dbReference type="SAM" id="Phobius"/>
    </source>
</evidence>
<accession>E1TBT5</accession>
<dbReference type="Pfam" id="PF16868">
    <property type="entry name" value="NMT1_3"/>
    <property type="match status" value="1"/>
</dbReference>
<dbReference type="InterPro" id="IPR011852">
    <property type="entry name" value="TRAP_TAXI"/>
</dbReference>
<dbReference type="SUPFAM" id="SSF53850">
    <property type="entry name" value="Periplasmic binding protein-like II"/>
    <property type="match status" value="1"/>
</dbReference>
<organism evidence="2">
    <name type="scientific">Burkholderia sp. (strain CCGE1003)</name>
    <dbReference type="NCBI Taxonomy" id="640512"/>
    <lineage>
        <taxon>Bacteria</taxon>
        <taxon>Pseudomonadati</taxon>
        <taxon>Pseudomonadota</taxon>
        <taxon>Betaproteobacteria</taxon>
        <taxon>Burkholderiales</taxon>
        <taxon>Burkholderiaceae</taxon>
        <taxon>Burkholderia</taxon>
    </lineage>
</organism>
<keyword evidence="1" id="KW-0812">Transmembrane</keyword>
<feature type="transmembrane region" description="Helical" evidence="1">
    <location>
        <begin position="21"/>
        <end position="39"/>
    </location>
</feature>